<dbReference type="AlphaFoldDB" id="A0A4P6JPX3"/>
<organism evidence="2 3">
    <name type="scientific">Ktedonosporobacter rubrisoli</name>
    <dbReference type="NCBI Taxonomy" id="2509675"/>
    <lineage>
        <taxon>Bacteria</taxon>
        <taxon>Bacillati</taxon>
        <taxon>Chloroflexota</taxon>
        <taxon>Ktedonobacteria</taxon>
        <taxon>Ktedonobacterales</taxon>
        <taxon>Ktedonosporobacteraceae</taxon>
        <taxon>Ktedonosporobacter</taxon>
    </lineage>
</organism>
<dbReference type="PANTHER" id="PTHR33498">
    <property type="entry name" value="TRANSPOSASE FOR INSERTION SEQUENCE ELEMENT IS1557"/>
    <property type="match status" value="1"/>
</dbReference>
<dbReference type="PANTHER" id="PTHR33498:SF1">
    <property type="entry name" value="TRANSPOSASE FOR INSERTION SEQUENCE ELEMENT IS1557"/>
    <property type="match status" value="1"/>
</dbReference>
<dbReference type="Pfam" id="PF01610">
    <property type="entry name" value="DDE_Tnp_ISL3"/>
    <property type="match status" value="1"/>
</dbReference>
<gene>
    <name evidence="2" type="ORF">EPA93_16190</name>
</gene>
<keyword evidence="3" id="KW-1185">Reference proteome</keyword>
<dbReference type="InterPro" id="IPR002560">
    <property type="entry name" value="Transposase_DDE"/>
</dbReference>
<dbReference type="Proteomes" id="UP000290365">
    <property type="component" value="Chromosome"/>
</dbReference>
<dbReference type="OrthoDB" id="165122at2"/>
<reference evidence="2 3" key="1">
    <citation type="submission" date="2019-01" db="EMBL/GenBank/DDBJ databases">
        <title>Ktedonosporobacter rubrisoli SCAWS-G2.</title>
        <authorList>
            <person name="Huang Y."/>
            <person name="Yan B."/>
        </authorList>
    </citation>
    <scope>NUCLEOTIDE SEQUENCE [LARGE SCALE GENOMIC DNA]</scope>
    <source>
        <strain evidence="2 3">SCAWS-G2</strain>
    </source>
</reference>
<sequence length="150" mass="16735">MSPLRLNHGQISHYHRSPCAMRLPGRAASRMLLTSACISPHLASQAFARNFSEEVDLAYNLVQQFAQMLWTCTGKKPDDWLTQAQASQIPELQCFVIGIELDKAAVKAGLTQPRSNEVIEGKVHKLKLIKRMGYGRALLPSLRQCVLHAL</sequence>
<evidence type="ECO:0000313" key="2">
    <source>
        <dbReference type="EMBL" id="QBD77447.1"/>
    </source>
</evidence>
<accession>A0A4P6JPX3</accession>
<dbReference type="InterPro" id="IPR047951">
    <property type="entry name" value="Transpos_ISL3"/>
</dbReference>
<dbReference type="EMBL" id="CP035758">
    <property type="protein sequence ID" value="QBD77447.1"/>
    <property type="molecule type" value="Genomic_DNA"/>
</dbReference>
<evidence type="ECO:0000259" key="1">
    <source>
        <dbReference type="Pfam" id="PF01610"/>
    </source>
</evidence>
<name>A0A4P6JPX3_KTERU</name>
<proteinExistence type="predicted"/>
<evidence type="ECO:0000313" key="3">
    <source>
        <dbReference type="Proteomes" id="UP000290365"/>
    </source>
</evidence>
<feature type="domain" description="Transposase IS204/IS1001/IS1096/IS1165 DDE" evidence="1">
    <location>
        <begin position="50"/>
        <end position="135"/>
    </location>
</feature>
<dbReference type="KEGG" id="kbs:EPA93_16190"/>
<protein>
    <submittedName>
        <fullName evidence="2">Transposase</fullName>
    </submittedName>
</protein>